<evidence type="ECO:0000256" key="3">
    <source>
        <dbReference type="ARBA" id="ARBA00022475"/>
    </source>
</evidence>
<dbReference type="Proteomes" id="UP000742786">
    <property type="component" value="Unassembled WGS sequence"/>
</dbReference>
<evidence type="ECO:0000256" key="9">
    <source>
        <dbReference type="SAM" id="Phobius"/>
    </source>
</evidence>
<dbReference type="AlphaFoldDB" id="A0A916J6T4"/>
<keyword evidence="7 9" id="KW-0472">Membrane</keyword>
<keyword evidence="4" id="KW-0997">Cell inner membrane</keyword>
<evidence type="ECO:0000313" key="11">
    <source>
        <dbReference type="Proteomes" id="UP000742786"/>
    </source>
</evidence>
<comment type="similarity">
    <text evidence="8">Belongs to the TsuA/YedE (TC 9.B.102) family.</text>
</comment>
<dbReference type="PANTHER" id="PTHR30574:SF1">
    <property type="entry name" value="SULPHUR TRANSPORT DOMAIN-CONTAINING PROTEIN"/>
    <property type="match status" value="1"/>
</dbReference>
<evidence type="ECO:0000256" key="2">
    <source>
        <dbReference type="ARBA" id="ARBA00022448"/>
    </source>
</evidence>
<evidence type="ECO:0000256" key="7">
    <source>
        <dbReference type="ARBA" id="ARBA00023136"/>
    </source>
</evidence>
<organism evidence="10 11">
    <name type="scientific">Georgfuchsia toluolica</name>
    <dbReference type="NCBI Taxonomy" id="424218"/>
    <lineage>
        <taxon>Bacteria</taxon>
        <taxon>Pseudomonadati</taxon>
        <taxon>Pseudomonadota</taxon>
        <taxon>Betaproteobacteria</taxon>
        <taxon>Nitrosomonadales</taxon>
        <taxon>Sterolibacteriaceae</taxon>
        <taxon>Georgfuchsia</taxon>
    </lineage>
</organism>
<comment type="caution">
    <text evidence="10">The sequence shown here is derived from an EMBL/GenBank/DDBJ whole genome shotgun (WGS) entry which is preliminary data.</text>
</comment>
<evidence type="ECO:0000256" key="4">
    <source>
        <dbReference type="ARBA" id="ARBA00022519"/>
    </source>
</evidence>
<feature type="transmembrane region" description="Helical" evidence="9">
    <location>
        <begin position="124"/>
        <end position="149"/>
    </location>
</feature>
<evidence type="ECO:0000256" key="1">
    <source>
        <dbReference type="ARBA" id="ARBA00004429"/>
    </source>
</evidence>
<evidence type="ECO:0000256" key="6">
    <source>
        <dbReference type="ARBA" id="ARBA00022989"/>
    </source>
</evidence>
<feature type="transmembrane region" description="Helical" evidence="9">
    <location>
        <begin position="12"/>
        <end position="30"/>
    </location>
</feature>
<protein>
    <submittedName>
        <fullName evidence="10">YeeE/YedE</fullName>
    </submittedName>
</protein>
<evidence type="ECO:0000256" key="8">
    <source>
        <dbReference type="ARBA" id="ARBA00035655"/>
    </source>
</evidence>
<gene>
    <name evidence="10" type="ORF">GTOL_12371</name>
</gene>
<sequence>MIAQFFPYGVQQYLIGGLLIGAGIALLFVTTGRQGGASTFFSAAWSYVSNTPFFQQPLLRNTRQWRSIYALGLLLGGVLYAVLGLPILPSAMPAWKLALGGVCIGFGARLGGGCTSGHGICGMASLSAGSLAIVCTFLGTGIITAMVIARLGG</sequence>
<keyword evidence="11" id="KW-1185">Reference proteome</keyword>
<feature type="transmembrane region" description="Helical" evidence="9">
    <location>
        <begin position="68"/>
        <end position="88"/>
    </location>
</feature>
<keyword evidence="3" id="KW-1003">Cell membrane</keyword>
<dbReference type="InterPro" id="IPR007272">
    <property type="entry name" value="Sulf_transp_TsuA/YedE"/>
</dbReference>
<evidence type="ECO:0000313" key="10">
    <source>
        <dbReference type="EMBL" id="CAG4884488.1"/>
    </source>
</evidence>
<accession>A0A916J6T4</accession>
<reference evidence="10" key="1">
    <citation type="submission" date="2021-04" db="EMBL/GenBank/DDBJ databases">
        <authorList>
            <person name="Hornung B."/>
        </authorList>
    </citation>
    <scope>NUCLEOTIDE SEQUENCE</scope>
    <source>
        <strain evidence="10">G5G6</strain>
    </source>
</reference>
<keyword evidence="5 9" id="KW-0812">Transmembrane</keyword>
<evidence type="ECO:0000256" key="5">
    <source>
        <dbReference type="ARBA" id="ARBA00022692"/>
    </source>
</evidence>
<dbReference type="GO" id="GO:0005886">
    <property type="term" value="C:plasma membrane"/>
    <property type="evidence" value="ECO:0007669"/>
    <property type="project" value="UniProtKB-SubCell"/>
</dbReference>
<dbReference type="Pfam" id="PF04143">
    <property type="entry name" value="Sulf_transp"/>
    <property type="match status" value="1"/>
</dbReference>
<feature type="transmembrane region" description="Helical" evidence="9">
    <location>
        <begin position="94"/>
        <end position="112"/>
    </location>
</feature>
<name>A0A916J6T4_9PROT</name>
<keyword evidence="6 9" id="KW-1133">Transmembrane helix</keyword>
<proteinExistence type="inferred from homology"/>
<comment type="subcellular location">
    <subcellularLocation>
        <location evidence="1">Cell inner membrane</location>
        <topology evidence="1">Multi-pass membrane protein</topology>
    </subcellularLocation>
</comment>
<dbReference type="PANTHER" id="PTHR30574">
    <property type="entry name" value="INNER MEMBRANE PROTEIN YEDE"/>
    <property type="match status" value="1"/>
</dbReference>
<keyword evidence="2" id="KW-0813">Transport</keyword>
<dbReference type="EMBL" id="CAJQUM010000001">
    <property type="protein sequence ID" value="CAG4884488.1"/>
    <property type="molecule type" value="Genomic_DNA"/>
</dbReference>